<dbReference type="Proteomes" id="UP000734854">
    <property type="component" value="Unassembled WGS sequence"/>
</dbReference>
<name>A0A8J5MAV8_ZINOF</name>
<keyword evidence="1" id="KW-0863">Zinc-finger</keyword>
<feature type="region of interest" description="Disordered" evidence="2">
    <location>
        <begin position="102"/>
        <end position="156"/>
    </location>
</feature>
<feature type="domain" description="B box-type" evidence="3">
    <location>
        <begin position="16"/>
        <end position="55"/>
    </location>
</feature>
<gene>
    <name evidence="4" type="ORF">ZIOFF_003898</name>
</gene>
<dbReference type="AlphaFoldDB" id="A0A8J5MAV8"/>
<feature type="compositionally biased region" description="Basic residues" evidence="2">
    <location>
        <begin position="142"/>
        <end position="156"/>
    </location>
</feature>
<dbReference type="PANTHER" id="PTHR31065">
    <property type="entry name" value="PLATZ TRANSCRIPTION FACTOR FAMILY PROTEIN"/>
    <property type="match status" value="1"/>
</dbReference>
<dbReference type="InterPro" id="IPR000315">
    <property type="entry name" value="Znf_B-box"/>
</dbReference>
<feature type="compositionally biased region" description="Pro residues" evidence="2">
    <location>
        <begin position="115"/>
        <end position="125"/>
    </location>
</feature>
<dbReference type="Pfam" id="PF00643">
    <property type="entry name" value="zf-B_box"/>
    <property type="match status" value="1"/>
</dbReference>
<evidence type="ECO:0000256" key="2">
    <source>
        <dbReference type="SAM" id="MobiDB-lite"/>
    </source>
</evidence>
<evidence type="ECO:0000256" key="1">
    <source>
        <dbReference type="PROSITE-ProRule" id="PRU00024"/>
    </source>
</evidence>
<keyword evidence="5" id="KW-1185">Reference proteome</keyword>
<keyword evidence="1" id="KW-0479">Metal-binding</keyword>
<dbReference type="Gene3D" id="3.30.160.60">
    <property type="entry name" value="Classic Zinc Finger"/>
    <property type="match status" value="1"/>
</dbReference>
<organism evidence="4 5">
    <name type="scientific">Zingiber officinale</name>
    <name type="common">Ginger</name>
    <name type="synonym">Amomum zingiber</name>
    <dbReference type="NCBI Taxonomy" id="94328"/>
    <lineage>
        <taxon>Eukaryota</taxon>
        <taxon>Viridiplantae</taxon>
        <taxon>Streptophyta</taxon>
        <taxon>Embryophyta</taxon>
        <taxon>Tracheophyta</taxon>
        <taxon>Spermatophyta</taxon>
        <taxon>Magnoliopsida</taxon>
        <taxon>Liliopsida</taxon>
        <taxon>Zingiberales</taxon>
        <taxon>Zingiberaceae</taxon>
        <taxon>Zingiber</taxon>
    </lineage>
</organism>
<sequence>MRWVELLLVGEFFGSCEQHKEDRKSEENIFCVDCGSRMCPHCLAGRHSDHRLLQIRRYVYQDVVRVHDMANLLDCSKVQVSDVDSPVLTVKEPTVCCQSEPLLADRPASSEEQPSPSPAASPPPFDEGQEDAGRSIPEPSVRKVHRRKGFPRRAPF</sequence>
<keyword evidence="1" id="KW-0862">Zinc</keyword>
<evidence type="ECO:0000259" key="3">
    <source>
        <dbReference type="PROSITE" id="PS50119"/>
    </source>
</evidence>
<dbReference type="SUPFAM" id="SSF57845">
    <property type="entry name" value="B-box zinc-binding domain"/>
    <property type="match status" value="1"/>
</dbReference>
<dbReference type="PANTHER" id="PTHR31065:SF90">
    <property type="entry name" value="(WILD MALAYSIAN BANANA) HYPOTHETICAL PROTEIN"/>
    <property type="match status" value="1"/>
</dbReference>
<dbReference type="InterPro" id="IPR006734">
    <property type="entry name" value="PLATZ"/>
</dbReference>
<dbReference type="Pfam" id="PF04640">
    <property type="entry name" value="PLATZ"/>
    <property type="match status" value="1"/>
</dbReference>
<reference evidence="4 5" key="1">
    <citation type="submission" date="2020-08" db="EMBL/GenBank/DDBJ databases">
        <title>Plant Genome Project.</title>
        <authorList>
            <person name="Zhang R.-G."/>
        </authorList>
    </citation>
    <scope>NUCLEOTIDE SEQUENCE [LARGE SCALE GENOMIC DNA]</scope>
    <source>
        <tissue evidence="4">Rhizome</tissue>
    </source>
</reference>
<proteinExistence type="predicted"/>
<dbReference type="EMBL" id="JACMSC010000001">
    <property type="protein sequence ID" value="KAG6538770.1"/>
    <property type="molecule type" value="Genomic_DNA"/>
</dbReference>
<accession>A0A8J5MAV8</accession>
<evidence type="ECO:0000313" key="4">
    <source>
        <dbReference type="EMBL" id="KAG6538770.1"/>
    </source>
</evidence>
<comment type="caution">
    <text evidence="4">The sequence shown here is derived from an EMBL/GenBank/DDBJ whole genome shotgun (WGS) entry which is preliminary data.</text>
</comment>
<dbReference type="GO" id="GO:0008270">
    <property type="term" value="F:zinc ion binding"/>
    <property type="evidence" value="ECO:0007669"/>
    <property type="project" value="UniProtKB-KW"/>
</dbReference>
<evidence type="ECO:0000313" key="5">
    <source>
        <dbReference type="Proteomes" id="UP000734854"/>
    </source>
</evidence>
<dbReference type="CDD" id="cd19756">
    <property type="entry name" value="Bbox2"/>
    <property type="match status" value="1"/>
</dbReference>
<dbReference type="PROSITE" id="PS50119">
    <property type="entry name" value="ZF_BBOX"/>
    <property type="match status" value="1"/>
</dbReference>
<protein>
    <recommendedName>
        <fullName evidence="3">B box-type domain-containing protein</fullName>
    </recommendedName>
</protein>